<keyword evidence="1" id="KW-0472">Membrane</keyword>
<dbReference type="AlphaFoldDB" id="A0A5C1A575"/>
<feature type="transmembrane region" description="Helical" evidence="1">
    <location>
        <begin position="61"/>
        <end position="80"/>
    </location>
</feature>
<evidence type="ECO:0000256" key="1">
    <source>
        <dbReference type="SAM" id="Phobius"/>
    </source>
</evidence>
<sequence>MSTRKTILVNGGLAAVALAVIGSFFAQIAGMWVASQTPARIVDGNVVPTTDTSPADVTAVLAWRLPLTMAAIGFAIVAVAEGLRSLWKKPPAPAVTPTPTPEVEMQRMLRELEAAPPGEHQHV</sequence>
<organism evidence="2 3">
    <name type="scientific">Limnoglobus roseus</name>
    <dbReference type="NCBI Taxonomy" id="2598579"/>
    <lineage>
        <taxon>Bacteria</taxon>
        <taxon>Pseudomonadati</taxon>
        <taxon>Planctomycetota</taxon>
        <taxon>Planctomycetia</taxon>
        <taxon>Gemmatales</taxon>
        <taxon>Gemmataceae</taxon>
        <taxon>Limnoglobus</taxon>
    </lineage>
</organism>
<dbReference type="KEGG" id="lrs:PX52LOC_00019"/>
<dbReference type="RefSeq" id="WP_149108154.1">
    <property type="nucleotide sequence ID" value="NZ_CP042425.1"/>
</dbReference>
<gene>
    <name evidence="2" type="ORF">PX52LOC_00019</name>
</gene>
<evidence type="ECO:0000313" key="3">
    <source>
        <dbReference type="Proteomes" id="UP000324974"/>
    </source>
</evidence>
<keyword evidence="3" id="KW-1185">Reference proteome</keyword>
<dbReference type="EMBL" id="CP042425">
    <property type="protein sequence ID" value="QEL13166.1"/>
    <property type="molecule type" value="Genomic_DNA"/>
</dbReference>
<name>A0A5C1A575_9BACT</name>
<proteinExistence type="predicted"/>
<dbReference type="Proteomes" id="UP000324974">
    <property type="component" value="Chromosome"/>
</dbReference>
<keyword evidence="1" id="KW-1133">Transmembrane helix</keyword>
<reference evidence="3" key="1">
    <citation type="submission" date="2019-08" db="EMBL/GenBank/DDBJ databases">
        <title>Limnoglobus roseus gen. nov., sp. nov., a novel freshwater planctomycete with a giant genome from the family Gemmataceae.</title>
        <authorList>
            <person name="Kulichevskaya I.S."/>
            <person name="Naumoff D.G."/>
            <person name="Miroshnikov K."/>
            <person name="Ivanova A."/>
            <person name="Philippov D.A."/>
            <person name="Hakobyan A."/>
            <person name="Rijpstra I.C."/>
            <person name="Sinninghe Damste J.S."/>
            <person name="Liesack W."/>
            <person name="Dedysh S.N."/>
        </authorList>
    </citation>
    <scope>NUCLEOTIDE SEQUENCE [LARGE SCALE GENOMIC DNA]</scope>
    <source>
        <strain evidence="3">PX52</strain>
    </source>
</reference>
<accession>A0A5C1A575</accession>
<keyword evidence="1" id="KW-0812">Transmembrane</keyword>
<evidence type="ECO:0000313" key="2">
    <source>
        <dbReference type="EMBL" id="QEL13166.1"/>
    </source>
</evidence>
<feature type="transmembrane region" description="Helical" evidence="1">
    <location>
        <begin position="12"/>
        <end position="34"/>
    </location>
</feature>
<protein>
    <submittedName>
        <fullName evidence="2">Uncharacterized protein</fullName>
    </submittedName>
</protein>